<feature type="domain" description="DUF883" evidence="3">
    <location>
        <begin position="86"/>
        <end position="115"/>
    </location>
</feature>
<gene>
    <name evidence="4" type="ORF">FA740_17490</name>
</gene>
<feature type="region of interest" description="Disordered" evidence="1">
    <location>
        <begin position="1"/>
        <end position="26"/>
    </location>
</feature>
<dbReference type="Pfam" id="PF19029">
    <property type="entry name" value="DUF883_C"/>
    <property type="match status" value="1"/>
</dbReference>
<dbReference type="EMBL" id="SUNH01000038">
    <property type="protein sequence ID" value="TJZ79936.1"/>
    <property type="molecule type" value="Genomic_DNA"/>
</dbReference>
<comment type="caution">
    <text evidence="4">The sequence shown here is derived from an EMBL/GenBank/DDBJ whole genome shotgun (WGS) entry which is preliminary data.</text>
</comment>
<keyword evidence="2" id="KW-0812">Transmembrane</keyword>
<keyword evidence="2" id="KW-0472">Membrane</keyword>
<dbReference type="RefSeq" id="WP_136858108.1">
    <property type="nucleotide sequence ID" value="NZ_SUNH01000038.1"/>
</dbReference>
<sequence>MAQKPTVKTDRDVNAAANDTSGPYEEQAARLGEPGAALARGTLDAAREYAAPLKEAGQDYGKRLYKVGEQRAQEAAFYAELGYEETRDLVRGYPIHALGIAAGIGVLLGLLMARR</sequence>
<protein>
    <submittedName>
        <fullName evidence="4">DUF883 family protein</fullName>
    </submittedName>
</protein>
<evidence type="ECO:0000313" key="4">
    <source>
        <dbReference type="EMBL" id="TJZ79936.1"/>
    </source>
</evidence>
<keyword evidence="5" id="KW-1185">Reference proteome</keyword>
<dbReference type="InterPro" id="IPR043605">
    <property type="entry name" value="DUF883_C"/>
</dbReference>
<evidence type="ECO:0000256" key="1">
    <source>
        <dbReference type="SAM" id="MobiDB-lite"/>
    </source>
</evidence>
<evidence type="ECO:0000256" key="2">
    <source>
        <dbReference type="SAM" id="Phobius"/>
    </source>
</evidence>
<name>A0A4U0QEV8_9RHOB</name>
<feature type="transmembrane region" description="Helical" evidence="2">
    <location>
        <begin position="93"/>
        <end position="113"/>
    </location>
</feature>
<evidence type="ECO:0000313" key="5">
    <source>
        <dbReference type="Proteomes" id="UP000306223"/>
    </source>
</evidence>
<accession>A0A4U0QEV8</accession>
<proteinExistence type="predicted"/>
<evidence type="ECO:0000259" key="3">
    <source>
        <dbReference type="Pfam" id="PF19029"/>
    </source>
</evidence>
<organism evidence="4 5">
    <name type="scientific">Paracoccus hibiscisoli</name>
    <dbReference type="NCBI Taxonomy" id="2023261"/>
    <lineage>
        <taxon>Bacteria</taxon>
        <taxon>Pseudomonadati</taxon>
        <taxon>Pseudomonadota</taxon>
        <taxon>Alphaproteobacteria</taxon>
        <taxon>Rhodobacterales</taxon>
        <taxon>Paracoccaceae</taxon>
        <taxon>Paracoccus</taxon>
    </lineage>
</organism>
<reference evidence="4 5" key="1">
    <citation type="submission" date="2019-04" db="EMBL/GenBank/DDBJ databases">
        <authorList>
            <person name="Li J."/>
        </authorList>
    </citation>
    <scope>NUCLEOTIDE SEQUENCE [LARGE SCALE GENOMIC DNA]</scope>
    <source>
        <strain evidence="4 5">CCTCC AB2016182</strain>
    </source>
</reference>
<keyword evidence="2" id="KW-1133">Transmembrane helix</keyword>
<dbReference type="Proteomes" id="UP000306223">
    <property type="component" value="Unassembled WGS sequence"/>
</dbReference>
<dbReference type="OrthoDB" id="7778897at2"/>
<dbReference type="AlphaFoldDB" id="A0A4U0QEV8"/>